<evidence type="ECO:0000256" key="2">
    <source>
        <dbReference type="ARBA" id="ARBA00023163"/>
    </source>
</evidence>
<keyword evidence="1" id="KW-0805">Transcription regulation</keyword>
<keyword evidence="2" id="KW-0804">Transcription</keyword>
<proteinExistence type="predicted"/>
<dbReference type="SUPFAM" id="SSF48508">
    <property type="entry name" value="Nuclear receptor ligand-binding domain"/>
    <property type="match status" value="1"/>
</dbReference>
<feature type="region of interest" description="Disordered" evidence="4">
    <location>
        <begin position="216"/>
        <end position="249"/>
    </location>
</feature>
<evidence type="ECO:0000313" key="5">
    <source>
        <dbReference type="Proteomes" id="UP000887540"/>
    </source>
</evidence>
<name>A0A914CAP6_9BILA</name>
<accession>A0A914CAP6</accession>
<dbReference type="Gene3D" id="1.10.565.10">
    <property type="entry name" value="Retinoid X Receptor"/>
    <property type="match status" value="1"/>
</dbReference>
<evidence type="ECO:0000256" key="4">
    <source>
        <dbReference type="SAM" id="MobiDB-lite"/>
    </source>
</evidence>
<dbReference type="InterPro" id="IPR035500">
    <property type="entry name" value="NHR-like_dom_sf"/>
</dbReference>
<keyword evidence="3" id="KW-0675">Receptor</keyword>
<organism evidence="5 6">
    <name type="scientific">Acrobeloides nanus</name>
    <dbReference type="NCBI Taxonomy" id="290746"/>
    <lineage>
        <taxon>Eukaryota</taxon>
        <taxon>Metazoa</taxon>
        <taxon>Ecdysozoa</taxon>
        <taxon>Nematoda</taxon>
        <taxon>Chromadorea</taxon>
        <taxon>Rhabditida</taxon>
        <taxon>Tylenchina</taxon>
        <taxon>Cephalobomorpha</taxon>
        <taxon>Cephaloboidea</taxon>
        <taxon>Cephalobidae</taxon>
        <taxon>Acrobeloides</taxon>
    </lineage>
</organism>
<feature type="compositionally biased region" description="Low complexity" evidence="4">
    <location>
        <begin position="216"/>
        <end position="227"/>
    </location>
</feature>
<evidence type="ECO:0000256" key="3">
    <source>
        <dbReference type="ARBA" id="ARBA00023170"/>
    </source>
</evidence>
<evidence type="ECO:0000313" key="6">
    <source>
        <dbReference type="WBParaSite" id="ACRNAN_Path_720.g2717.t1"/>
    </source>
</evidence>
<reference evidence="6" key="1">
    <citation type="submission" date="2022-11" db="UniProtKB">
        <authorList>
            <consortium name="WormBaseParasite"/>
        </authorList>
    </citation>
    <scope>IDENTIFICATION</scope>
</reference>
<evidence type="ECO:0000256" key="1">
    <source>
        <dbReference type="ARBA" id="ARBA00023015"/>
    </source>
</evidence>
<protein>
    <submittedName>
        <fullName evidence="6">NR LBD domain-containing protein</fullName>
    </submittedName>
</protein>
<keyword evidence="5" id="KW-1185">Reference proteome</keyword>
<dbReference type="WBParaSite" id="ACRNAN_Path_720.g2717.t1">
    <property type="protein sequence ID" value="ACRNAN_Path_720.g2717.t1"/>
    <property type="gene ID" value="ACRNAN_Path_720.g2717"/>
</dbReference>
<dbReference type="Proteomes" id="UP000887540">
    <property type="component" value="Unplaced"/>
</dbReference>
<sequence length="249" mass="27658">MPIRPPGNFSALMPTANMPSIFGDAFPANFLMNLPKFQKAVSPEATIMRVLHWSRSMLSFVPNLSSDEQLSTVTNSLSRLVLLTAVEEHILTTSSLNSETVQLSEMSLQIRDKLKALVTQIETMRLDPNEFNMLRIILLLKEKAAQMQQFMLWNLAQHQQLFHSYNPLRYIQTMVLVDCLCQLEPNALLGIFSSVHHANGGIARMLSETANAMPLLNNNANEAPNRATSSSPVDEEAMVNDDDSGTSGV</sequence>
<dbReference type="AlphaFoldDB" id="A0A914CAP6"/>
<feature type="compositionally biased region" description="Acidic residues" evidence="4">
    <location>
        <begin position="233"/>
        <end position="249"/>
    </location>
</feature>